<dbReference type="OrthoDB" id="7205619at2"/>
<reference evidence="1 2" key="1">
    <citation type="submission" date="2017-08" db="EMBL/GenBank/DDBJ databases">
        <authorList>
            <person name="de Groot N.N."/>
        </authorList>
    </citation>
    <scope>NUCLEOTIDE SEQUENCE [LARGE SCALE GENOMIC DNA]</scope>
    <source>
        <strain evidence="1 2">JC85</strain>
    </source>
</reference>
<gene>
    <name evidence="1" type="ORF">SAMN05892877_117147</name>
</gene>
<protein>
    <submittedName>
        <fullName evidence="1">Uncharacterized protein</fullName>
    </submittedName>
</protein>
<evidence type="ECO:0000313" key="1">
    <source>
        <dbReference type="EMBL" id="SOC45758.1"/>
    </source>
</evidence>
<keyword evidence="2" id="KW-1185">Reference proteome</keyword>
<evidence type="ECO:0000313" key="2">
    <source>
        <dbReference type="Proteomes" id="UP000219167"/>
    </source>
</evidence>
<dbReference type="EMBL" id="OBQD01000017">
    <property type="protein sequence ID" value="SOC45758.1"/>
    <property type="molecule type" value="Genomic_DNA"/>
</dbReference>
<sequence length="118" mass="12880">MAPFDYARARSTAERLIAKFGQVGAIRRMTASGPSYDPTLTPVDYPCTLVDLDIDERTIDGTLIMRGDRMVYLSTAGLGIVPELSDKVMIGDVEHAVVSVQPLQPAGTVVMWQIIARK</sequence>
<name>A0A285UWN9_9HYPH</name>
<organism evidence="1 2">
    <name type="scientific">Rhizobium subbaraonis</name>
    <dbReference type="NCBI Taxonomy" id="908946"/>
    <lineage>
        <taxon>Bacteria</taxon>
        <taxon>Pseudomonadati</taxon>
        <taxon>Pseudomonadota</taxon>
        <taxon>Alphaproteobacteria</taxon>
        <taxon>Hyphomicrobiales</taxon>
        <taxon>Rhizobiaceae</taxon>
        <taxon>Rhizobium/Agrobacterium group</taxon>
        <taxon>Rhizobium</taxon>
    </lineage>
</organism>
<proteinExistence type="predicted"/>
<dbReference type="RefSeq" id="WP_097142213.1">
    <property type="nucleotide sequence ID" value="NZ_OBQD01000017.1"/>
</dbReference>
<accession>A0A285UWN9</accession>
<dbReference type="Proteomes" id="UP000219167">
    <property type="component" value="Unassembled WGS sequence"/>
</dbReference>
<dbReference type="AlphaFoldDB" id="A0A285UWN9"/>